<dbReference type="InterPro" id="IPR001296">
    <property type="entry name" value="Glyco_trans_1"/>
</dbReference>
<dbReference type="PANTHER" id="PTHR12526">
    <property type="entry name" value="GLYCOSYLTRANSFERASE"/>
    <property type="match status" value="1"/>
</dbReference>
<sequence length="304" mass="35101">MKIALIGPFPPYRGGISMFNFSLAKELQKHHEIYKISFSLQYPKIFFPGKSQKSSFKDNDSIEIINSINPFSWSKVASYINMISPELVIFQYWMPFFAPAFTSIAKKIKKRTNPKIIVNCNNIVPHEPRKIDSILTRNFFKQCDSFIVMSDTVEKDLLNINSQLIYKKTPHPIYDVFGKSLSKDKARQVLKIGDEKVILNFGLVRNYKGLDILIKSAKILKKQLDEFKIMVVGECYENESKYIQMAKDNNVEDVIDFNFEFIPNENVKHFFCASDLVVLPYKRATQSGIIPIAYHFNKPVVVSN</sequence>
<feature type="domain" description="Glycosyl transferase family 1" evidence="1">
    <location>
        <begin position="183"/>
        <end position="304"/>
    </location>
</feature>
<dbReference type="Pfam" id="PF00534">
    <property type="entry name" value="Glycos_transf_1"/>
    <property type="match status" value="1"/>
</dbReference>
<evidence type="ECO:0000259" key="1">
    <source>
        <dbReference type="Pfam" id="PF00534"/>
    </source>
</evidence>
<dbReference type="SUPFAM" id="SSF53756">
    <property type="entry name" value="UDP-Glycosyltransferase/glycogen phosphorylase"/>
    <property type="match status" value="1"/>
</dbReference>
<reference evidence="2" key="1">
    <citation type="submission" date="2018-05" db="EMBL/GenBank/DDBJ databases">
        <authorList>
            <person name="Lanie J.A."/>
            <person name="Ng W.-L."/>
            <person name="Kazmierczak K.M."/>
            <person name="Andrzejewski T.M."/>
            <person name="Davidsen T.M."/>
            <person name="Wayne K.J."/>
            <person name="Tettelin H."/>
            <person name="Glass J.I."/>
            <person name="Rusch D."/>
            <person name="Podicherti R."/>
            <person name="Tsui H.-C.T."/>
            <person name="Winkler M.E."/>
        </authorList>
    </citation>
    <scope>NUCLEOTIDE SEQUENCE</scope>
</reference>
<dbReference type="GO" id="GO:0016757">
    <property type="term" value="F:glycosyltransferase activity"/>
    <property type="evidence" value="ECO:0007669"/>
    <property type="project" value="InterPro"/>
</dbReference>
<dbReference type="AlphaFoldDB" id="A0A382NVP2"/>
<dbReference type="EMBL" id="UINC01102205">
    <property type="protein sequence ID" value="SVC63641.1"/>
    <property type="molecule type" value="Genomic_DNA"/>
</dbReference>
<dbReference type="PANTHER" id="PTHR12526:SF634">
    <property type="entry name" value="BLL3361 PROTEIN"/>
    <property type="match status" value="1"/>
</dbReference>
<accession>A0A382NVP2</accession>
<protein>
    <recommendedName>
        <fullName evidence="1">Glycosyl transferase family 1 domain-containing protein</fullName>
    </recommendedName>
</protein>
<proteinExistence type="predicted"/>
<gene>
    <name evidence="2" type="ORF">METZ01_LOCUS316495</name>
</gene>
<dbReference type="Gene3D" id="3.40.50.2000">
    <property type="entry name" value="Glycogen Phosphorylase B"/>
    <property type="match status" value="2"/>
</dbReference>
<name>A0A382NVP2_9ZZZZ</name>
<evidence type="ECO:0000313" key="2">
    <source>
        <dbReference type="EMBL" id="SVC63641.1"/>
    </source>
</evidence>
<feature type="non-terminal residue" evidence="2">
    <location>
        <position position="304"/>
    </location>
</feature>
<organism evidence="2">
    <name type="scientific">marine metagenome</name>
    <dbReference type="NCBI Taxonomy" id="408172"/>
    <lineage>
        <taxon>unclassified sequences</taxon>
        <taxon>metagenomes</taxon>
        <taxon>ecological metagenomes</taxon>
    </lineage>
</organism>